<proteinExistence type="inferred from homology"/>
<sequence>MASSSVPRRAKAKDNTSRVASTNGGLKASKGSRTTTAKSEKIDAKGILKAALEVDFTNKNQVASFETQYKERLMGTRSRARNILCVLAKKEDLSHYAGWSDAKTKEFLHWILKGYHNLLEYQDGTPKTYPMHSALQQKHTAFINGVLGFPDLININKVLTVEGQYGNALHIALDSCPSSFSLLVNRCSQFASMFTAKRPISKNTPLHDCVSVNFDADDDEEEDEYEYEDGEMEVEESGDESDDDFAISTASDEEHTGQFGSVNRRHSVNNRTGHLDVLAMERTQSIKATNNLEYPADRFPYVELLIESSDSALYCYNDDNRTPYQERLHQLEAYFKRLSTPLYKDTEFEDWATKDPIASYIRSYCVRNFTRNKVTKCLYYTGKEKQIEFDLGGLGRDTISDEYLERLSDHLKFESILKYVALPKLAMEGRPRAPKSRNPVTLIPASKLEQVNLYIRDGYEHPDRLTRYIDDFRVKVKERSKRSINVSHFRDDRSTSHASEIQGRVVDSQRESPWIHCMLRLSRLLEPACLSTKVNPVKVAIIDDGVDVSLESLRKKIAFGQSFCPYANSTDMMSPYFVSMSNHGTSMATLICNICPMVKLYIARLDQRQTSNISQRHITADSAAQAVLWATDCGVDIISMSWTIETPVPGNPEMESLQEAVRRASNHNIVMFCSTSDQGSMTNDHNCYPGDFGGCIRIGSASNTGDAMSWVKVEKVDFLLPGSNVPFSVTEGKTNLHESGSSIATAAASGLAAFLMACSWLLDEKDSYFKDYNNMKRAFHNLAQGHKFPAVSERLEKLFMRKLERIQGKDEKTVSELPLEWSEECQRALGEIINGIKDTT</sequence>
<evidence type="ECO:0000313" key="8">
    <source>
        <dbReference type="Proteomes" id="UP000750502"/>
    </source>
</evidence>
<dbReference type="PRINTS" id="PR00723">
    <property type="entry name" value="SUBTILISIN"/>
</dbReference>
<dbReference type="AlphaFoldDB" id="A0A9P7I6K7"/>
<feature type="region of interest" description="Disordered" evidence="5">
    <location>
        <begin position="217"/>
        <end position="245"/>
    </location>
</feature>
<comment type="caution">
    <text evidence="7">The sequence shown here is derived from an EMBL/GenBank/DDBJ whole genome shotgun (WGS) entry which is preliminary data.</text>
</comment>
<evidence type="ECO:0000256" key="3">
    <source>
        <dbReference type="ARBA" id="ARBA00022801"/>
    </source>
</evidence>
<dbReference type="InterPro" id="IPR036852">
    <property type="entry name" value="Peptidase_S8/S53_dom_sf"/>
</dbReference>
<dbReference type="GO" id="GO:0004252">
    <property type="term" value="F:serine-type endopeptidase activity"/>
    <property type="evidence" value="ECO:0007669"/>
    <property type="project" value="InterPro"/>
</dbReference>
<evidence type="ECO:0000259" key="6">
    <source>
        <dbReference type="Pfam" id="PF00082"/>
    </source>
</evidence>
<gene>
    <name evidence="7" type="ORF">H9Q72_003509</name>
</gene>
<keyword evidence="4" id="KW-0720">Serine protease</keyword>
<evidence type="ECO:0000256" key="5">
    <source>
        <dbReference type="SAM" id="MobiDB-lite"/>
    </source>
</evidence>
<evidence type="ECO:0000256" key="1">
    <source>
        <dbReference type="ARBA" id="ARBA00011073"/>
    </source>
</evidence>
<name>A0A9P7I6K7_9HYPO</name>
<keyword evidence="8" id="KW-1185">Reference proteome</keyword>
<keyword evidence="3" id="KW-0378">Hydrolase</keyword>
<feature type="domain" description="Peptidase S8/S53" evidence="6">
    <location>
        <begin position="537"/>
        <end position="757"/>
    </location>
</feature>
<dbReference type="OrthoDB" id="5093543at2759"/>
<protein>
    <recommendedName>
        <fullName evidence="6">Peptidase S8/S53 domain-containing protein</fullName>
    </recommendedName>
</protein>
<evidence type="ECO:0000256" key="4">
    <source>
        <dbReference type="ARBA" id="ARBA00022825"/>
    </source>
</evidence>
<keyword evidence="2" id="KW-0645">Protease</keyword>
<feature type="region of interest" description="Disordered" evidence="5">
    <location>
        <begin position="1"/>
        <end position="39"/>
    </location>
</feature>
<dbReference type="PANTHER" id="PTHR43806">
    <property type="entry name" value="PEPTIDASE S8"/>
    <property type="match status" value="1"/>
</dbReference>
<dbReference type="Gene3D" id="3.40.50.200">
    <property type="entry name" value="Peptidase S8/S53 domain"/>
    <property type="match status" value="1"/>
</dbReference>
<evidence type="ECO:0000313" key="7">
    <source>
        <dbReference type="EMBL" id="KAG5769166.1"/>
    </source>
</evidence>
<dbReference type="EMBL" id="JADFTT010000084">
    <property type="protein sequence ID" value="KAG5769166.1"/>
    <property type="molecule type" value="Genomic_DNA"/>
</dbReference>
<dbReference type="InterPro" id="IPR000209">
    <property type="entry name" value="Peptidase_S8/S53_dom"/>
</dbReference>
<dbReference type="SUPFAM" id="SSF52743">
    <property type="entry name" value="Subtilisin-like"/>
    <property type="match status" value="1"/>
</dbReference>
<dbReference type="InterPro" id="IPR015500">
    <property type="entry name" value="Peptidase_S8_subtilisin-rel"/>
</dbReference>
<comment type="similarity">
    <text evidence="1">Belongs to the peptidase S8 family.</text>
</comment>
<dbReference type="GO" id="GO:0006508">
    <property type="term" value="P:proteolysis"/>
    <property type="evidence" value="ECO:0007669"/>
    <property type="project" value="UniProtKB-KW"/>
</dbReference>
<dbReference type="Proteomes" id="UP000750502">
    <property type="component" value="Unassembled WGS sequence"/>
</dbReference>
<evidence type="ECO:0000256" key="2">
    <source>
        <dbReference type="ARBA" id="ARBA00022670"/>
    </source>
</evidence>
<dbReference type="PANTHER" id="PTHR43806:SF11">
    <property type="entry name" value="CEREVISIN-RELATED"/>
    <property type="match status" value="1"/>
</dbReference>
<organism evidence="7 8">
    <name type="scientific">Fusarium xylarioides</name>
    <dbReference type="NCBI Taxonomy" id="221167"/>
    <lineage>
        <taxon>Eukaryota</taxon>
        <taxon>Fungi</taxon>
        <taxon>Dikarya</taxon>
        <taxon>Ascomycota</taxon>
        <taxon>Pezizomycotina</taxon>
        <taxon>Sordariomycetes</taxon>
        <taxon>Hypocreomycetidae</taxon>
        <taxon>Hypocreales</taxon>
        <taxon>Nectriaceae</taxon>
        <taxon>Fusarium</taxon>
        <taxon>Fusarium fujikuroi species complex</taxon>
    </lineage>
</organism>
<reference evidence="7" key="1">
    <citation type="journal article" date="2020" name="bioRxiv">
        <title>Historical genomics reveals the evolutionary mechanisms behind multiple outbreaks of the host-specific coffee wilt pathogen Fusarium xylarioides.</title>
        <authorList>
            <person name="Peck D."/>
            <person name="Nowell R.W."/>
            <person name="Flood J."/>
            <person name="Ryan M.J."/>
            <person name="Barraclough T.G."/>
        </authorList>
    </citation>
    <scope>NUCLEOTIDE SEQUENCE</scope>
    <source>
        <strain evidence="7">IMI 127659i</strain>
    </source>
</reference>
<reference evidence="7" key="2">
    <citation type="submission" date="2020-10" db="EMBL/GenBank/DDBJ databases">
        <authorList>
            <person name="Peck L.D."/>
            <person name="Nowell R.W."/>
            <person name="Flood J."/>
            <person name="Ryan M.J."/>
            <person name="Barraclough T.G."/>
        </authorList>
    </citation>
    <scope>NUCLEOTIDE SEQUENCE</scope>
    <source>
        <strain evidence="7">IMI 127659i</strain>
    </source>
</reference>
<dbReference type="Pfam" id="PF00082">
    <property type="entry name" value="Peptidase_S8"/>
    <property type="match status" value="1"/>
</dbReference>
<dbReference type="InterPro" id="IPR050131">
    <property type="entry name" value="Peptidase_S8_subtilisin-like"/>
</dbReference>
<accession>A0A9P7I6K7</accession>